<comment type="caution">
    <text evidence="2">The sequence shown here is derived from an EMBL/GenBank/DDBJ whole genome shotgun (WGS) entry which is preliminary data.</text>
</comment>
<dbReference type="STRING" id="34508.A0A4U5NZH2"/>
<dbReference type="Gene3D" id="3.30.710.10">
    <property type="entry name" value="Potassium Channel Kv1.1, Chain A"/>
    <property type="match status" value="1"/>
</dbReference>
<evidence type="ECO:0000259" key="1">
    <source>
        <dbReference type="PROSITE" id="PS50097"/>
    </source>
</evidence>
<gene>
    <name evidence="2" type="ORF">L596_013147</name>
</gene>
<dbReference type="EMBL" id="AZBU02000003">
    <property type="protein sequence ID" value="TKR88982.1"/>
    <property type="molecule type" value="Genomic_DNA"/>
</dbReference>
<sequence length="286" mass="32954">MVNGSAIMIISRKMEMSPVNIGEFIWKVEGFYDLEITCKPKKESPTVLWNCFAIGSCAAVPNEKNYYHMWKASFGNNDCTEFRFYYDIKRREKAGGSIYTRDEVQVNIVDSFSTDLAESKNSLIEDQSDAAKLKIEEQEIWVSKKVLSDHSPFFKALFKGNFKEGTEGFYELKDLKLQEFMQFLGIIHGHEMGINGKTVERLMYLGDYFKAKSVLQYCGEYLRTAHNKEVPLAEKIQLATRYNLRAAAMDMVEKATIEDLKKLSFSFAFFPVVSSLIYEKIRLVEL</sequence>
<dbReference type="PROSITE" id="PS50097">
    <property type="entry name" value="BTB"/>
    <property type="match status" value="1"/>
</dbReference>
<proteinExistence type="predicted"/>
<dbReference type="SMART" id="SM00225">
    <property type="entry name" value="BTB"/>
    <property type="match status" value="1"/>
</dbReference>
<reference evidence="2 3" key="2">
    <citation type="journal article" date="2019" name="G3 (Bethesda)">
        <title>Hybrid Assembly of the Genome of the Entomopathogenic Nematode Steinernema carpocapsae Identifies the X-Chromosome.</title>
        <authorList>
            <person name="Serra L."/>
            <person name="Macchietto M."/>
            <person name="Macias-Munoz A."/>
            <person name="McGill C.J."/>
            <person name="Rodriguez I.M."/>
            <person name="Rodriguez B."/>
            <person name="Murad R."/>
            <person name="Mortazavi A."/>
        </authorList>
    </citation>
    <scope>NUCLEOTIDE SEQUENCE [LARGE SCALE GENOMIC DNA]</scope>
    <source>
        <strain evidence="2 3">ALL</strain>
    </source>
</reference>
<dbReference type="SUPFAM" id="SSF54695">
    <property type="entry name" value="POZ domain"/>
    <property type="match status" value="1"/>
</dbReference>
<keyword evidence="3" id="KW-1185">Reference proteome</keyword>
<dbReference type="CDD" id="cd18186">
    <property type="entry name" value="BTB_POZ_ZBTB_KLHL-like"/>
    <property type="match status" value="1"/>
</dbReference>
<reference evidence="2 3" key="1">
    <citation type="journal article" date="2015" name="Genome Biol.">
        <title>Comparative genomics of Steinernema reveals deeply conserved gene regulatory networks.</title>
        <authorList>
            <person name="Dillman A.R."/>
            <person name="Macchietto M."/>
            <person name="Porter C.F."/>
            <person name="Rogers A."/>
            <person name="Williams B."/>
            <person name="Antoshechkin I."/>
            <person name="Lee M.M."/>
            <person name="Goodwin Z."/>
            <person name="Lu X."/>
            <person name="Lewis E.E."/>
            <person name="Goodrich-Blair H."/>
            <person name="Stock S.P."/>
            <person name="Adams B.J."/>
            <person name="Sternberg P.W."/>
            <person name="Mortazavi A."/>
        </authorList>
    </citation>
    <scope>NUCLEOTIDE SEQUENCE [LARGE SCALE GENOMIC DNA]</scope>
    <source>
        <strain evidence="2 3">ALL</strain>
    </source>
</reference>
<feature type="domain" description="BTB" evidence="1">
    <location>
        <begin position="129"/>
        <end position="196"/>
    </location>
</feature>
<evidence type="ECO:0000313" key="3">
    <source>
        <dbReference type="Proteomes" id="UP000298663"/>
    </source>
</evidence>
<organism evidence="2 3">
    <name type="scientific">Steinernema carpocapsae</name>
    <name type="common">Entomopathogenic nematode</name>
    <dbReference type="NCBI Taxonomy" id="34508"/>
    <lineage>
        <taxon>Eukaryota</taxon>
        <taxon>Metazoa</taxon>
        <taxon>Ecdysozoa</taxon>
        <taxon>Nematoda</taxon>
        <taxon>Chromadorea</taxon>
        <taxon>Rhabditida</taxon>
        <taxon>Tylenchina</taxon>
        <taxon>Panagrolaimomorpha</taxon>
        <taxon>Strongyloidoidea</taxon>
        <taxon>Steinernematidae</taxon>
        <taxon>Steinernema</taxon>
    </lineage>
</organism>
<accession>A0A4U5NZH2</accession>
<dbReference type="OrthoDB" id="5816681at2759"/>
<evidence type="ECO:0000313" key="2">
    <source>
        <dbReference type="EMBL" id="TKR88982.1"/>
    </source>
</evidence>
<dbReference type="AlphaFoldDB" id="A0A4U5NZH2"/>
<dbReference type="Proteomes" id="UP000298663">
    <property type="component" value="Unassembled WGS sequence"/>
</dbReference>
<dbReference type="InterPro" id="IPR011333">
    <property type="entry name" value="SKP1/BTB/POZ_sf"/>
</dbReference>
<dbReference type="InterPro" id="IPR000210">
    <property type="entry name" value="BTB/POZ_dom"/>
</dbReference>
<dbReference type="Pfam" id="PF00651">
    <property type="entry name" value="BTB"/>
    <property type="match status" value="1"/>
</dbReference>
<protein>
    <recommendedName>
        <fullName evidence="1">BTB domain-containing protein</fullName>
    </recommendedName>
</protein>
<dbReference type="PANTHER" id="PTHR22744">
    <property type="entry name" value="HELIX LOOP HELIX PROTEIN 21-RELATED"/>
    <property type="match status" value="1"/>
</dbReference>
<name>A0A4U5NZH2_STECR</name>
<dbReference type="PANTHER" id="PTHR22744:SF13">
    <property type="entry name" value="BTB DOMAIN-CONTAINING PROTEIN"/>
    <property type="match status" value="1"/>
</dbReference>